<accession>A0A1H8SV56</accession>
<keyword evidence="7" id="KW-0238">DNA-binding</keyword>
<dbReference type="AlphaFoldDB" id="A0A1H8SV56"/>
<protein>
    <recommendedName>
        <fullName evidence="3">DNA topoisomerase (ATP-hydrolyzing)</fullName>
        <ecNumber evidence="3">5.6.2.2</ecNumber>
    </recommendedName>
</protein>
<comment type="catalytic activity">
    <reaction evidence="1">
        <text>ATP-dependent breakage, passage and rejoining of double-stranded DNA.</text>
        <dbReference type="EC" id="5.6.2.2"/>
    </reaction>
</comment>
<gene>
    <name evidence="9" type="ORF">SAMN04489732_102293</name>
</gene>
<evidence type="ECO:0000313" key="10">
    <source>
        <dbReference type="Proteomes" id="UP000198582"/>
    </source>
</evidence>
<dbReference type="PANTHER" id="PTHR45866:SF1">
    <property type="entry name" value="DNA GYRASE SUBUNIT B, MITOCHONDRIAL"/>
    <property type="match status" value="1"/>
</dbReference>
<evidence type="ECO:0000256" key="4">
    <source>
        <dbReference type="ARBA" id="ARBA00022741"/>
    </source>
</evidence>
<sequence length="191" mass="20769">MANTHDWSRTVDLEHLESIRRRPDVFAPGGARHLLLEVLAYPSEEAEDLGTGRAFVTFHPDGSISVTDEGRGTVTQVDGQGRAVRKPVMATRDLRFFDSPTPPLLPDGHPRRGMSVVAALSVWLVHTNRRGGAAWTQRYERGVPVTDLTPVPVVGPAGTTVRFLPDPVLAPVRELGQAGFGPHLALTEVMN</sequence>
<proteinExistence type="inferred from homology"/>
<keyword evidence="10" id="KW-1185">Reference proteome</keyword>
<reference evidence="9 10" key="1">
    <citation type="submission" date="2016-10" db="EMBL/GenBank/DDBJ databases">
        <authorList>
            <person name="de Groot N.N."/>
        </authorList>
    </citation>
    <scope>NUCLEOTIDE SEQUENCE [LARGE SCALE GENOMIC DNA]</scope>
    <source>
        <strain evidence="9 10">DSM 44993</strain>
    </source>
</reference>
<keyword evidence="6" id="KW-0799">Topoisomerase</keyword>
<comment type="similarity">
    <text evidence="2">Belongs to the type II topoisomerase GyrB family.</text>
</comment>
<organism evidence="9 10">
    <name type="scientific">Amycolatopsis saalfeldensis</name>
    <dbReference type="NCBI Taxonomy" id="394193"/>
    <lineage>
        <taxon>Bacteria</taxon>
        <taxon>Bacillati</taxon>
        <taxon>Actinomycetota</taxon>
        <taxon>Actinomycetes</taxon>
        <taxon>Pseudonocardiales</taxon>
        <taxon>Pseudonocardiaceae</taxon>
        <taxon>Amycolatopsis</taxon>
    </lineage>
</organism>
<dbReference type="EMBL" id="FOEF01000002">
    <property type="protein sequence ID" value="SEO82405.1"/>
    <property type="molecule type" value="Genomic_DNA"/>
</dbReference>
<dbReference type="OrthoDB" id="4479164at2"/>
<keyword evidence="8" id="KW-0413">Isomerase</keyword>
<dbReference type="GO" id="GO:0003918">
    <property type="term" value="F:DNA topoisomerase type II (double strand cut, ATP-hydrolyzing) activity"/>
    <property type="evidence" value="ECO:0007669"/>
    <property type="project" value="UniProtKB-EC"/>
</dbReference>
<dbReference type="Gene3D" id="3.30.565.10">
    <property type="entry name" value="Histidine kinase-like ATPase, C-terminal domain"/>
    <property type="match status" value="1"/>
</dbReference>
<dbReference type="EC" id="5.6.2.2" evidence="3"/>
<evidence type="ECO:0000256" key="1">
    <source>
        <dbReference type="ARBA" id="ARBA00000185"/>
    </source>
</evidence>
<dbReference type="SUPFAM" id="SSF55874">
    <property type="entry name" value="ATPase domain of HSP90 chaperone/DNA topoisomerase II/histidine kinase"/>
    <property type="match status" value="1"/>
</dbReference>
<keyword evidence="5" id="KW-0067">ATP-binding</keyword>
<dbReference type="Proteomes" id="UP000198582">
    <property type="component" value="Unassembled WGS sequence"/>
</dbReference>
<evidence type="ECO:0000256" key="7">
    <source>
        <dbReference type="ARBA" id="ARBA00023125"/>
    </source>
</evidence>
<dbReference type="STRING" id="394193.SAMN04489732_102293"/>
<dbReference type="RefSeq" id="WP_091613665.1">
    <property type="nucleotide sequence ID" value="NZ_FOEF01000002.1"/>
</dbReference>
<evidence type="ECO:0000256" key="5">
    <source>
        <dbReference type="ARBA" id="ARBA00022840"/>
    </source>
</evidence>
<dbReference type="InterPro" id="IPR036890">
    <property type="entry name" value="HATPase_C_sf"/>
</dbReference>
<evidence type="ECO:0000313" key="9">
    <source>
        <dbReference type="EMBL" id="SEO82405.1"/>
    </source>
</evidence>
<evidence type="ECO:0000256" key="2">
    <source>
        <dbReference type="ARBA" id="ARBA00010708"/>
    </source>
</evidence>
<keyword evidence="4" id="KW-0547">Nucleotide-binding</keyword>
<dbReference type="GO" id="GO:0005524">
    <property type="term" value="F:ATP binding"/>
    <property type="evidence" value="ECO:0007669"/>
    <property type="project" value="UniProtKB-KW"/>
</dbReference>
<dbReference type="PANTHER" id="PTHR45866">
    <property type="entry name" value="DNA GYRASE/TOPOISOMERASE SUBUNIT B"/>
    <property type="match status" value="1"/>
</dbReference>
<name>A0A1H8SV56_9PSEU</name>
<evidence type="ECO:0000256" key="6">
    <source>
        <dbReference type="ARBA" id="ARBA00023029"/>
    </source>
</evidence>
<evidence type="ECO:0000256" key="8">
    <source>
        <dbReference type="ARBA" id="ARBA00023235"/>
    </source>
</evidence>
<dbReference type="GO" id="GO:0003677">
    <property type="term" value="F:DNA binding"/>
    <property type="evidence" value="ECO:0007669"/>
    <property type="project" value="UniProtKB-KW"/>
</dbReference>
<evidence type="ECO:0000256" key="3">
    <source>
        <dbReference type="ARBA" id="ARBA00012895"/>
    </source>
</evidence>